<evidence type="ECO:0000313" key="2">
    <source>
        <dbReference type="EMBL" id="GER33840.1"/>
    </source>
</evidence>
<dbReference type="AlphaFoldDB" id="A0A5A7PM57"/>
<feature type="region of interest" description="Disordered" evidence="1">
    <location>
        <begin position="159"/>
        <end position="220"/>
    </location>
</feature>
<name>A0A5A7PM57_STRAF</name>
<proteinExistence type="predicted"/>
<evidence type="ECO:0000256" key="1">
    <source>
        <dbReference type="SAM" id="MobiDB-lite"/>
    </source>
</evidence>
<feature type="compositionally biased region" description="Polar residues" evidence="1">
    <location>
        <begin position="185"/>
        <end position="207"/>
    </location>
</feature>
<dbReference type="EMBL" id="BKCP01004805">
    <property type="protein sequence ID" value="GER33840.1"/>
    <property type="molecule type" value="Genomic_DNA"/>
</dbReference>
<organism evidence="2 3">
    <name type="scientific">Striga asiatica</name>
    <name type="common">Asiatic witchweed</name>
    <name type="synonym">Buchnera asiatica</name>
    <dbReference type="NCBI Taxonomy" id="4170"/>
    <lineage>
        <taxon>Eukaryota</taxon>
        <taxon>Viridiplantae</taxon>
        <taxon>Streptophyta</taxon>
        <taxon>Embryophyta</taxon>
        <taxon>Tracheophyta</taxon>
        <taxon>Spermatophyta</taxon>
        <taxon>Magnoliopsida</taxon>
        <taxon>eudicotyledons</taxon>
        <taxon>Gunneridae</taxon>
        <taxon>Pentapetalae</taxon>
        <taxon>asterids</taxon>
        <taxon>lamiids</taxon>
        <taxon>Lamiales</taxon>
        <taxon>Orobanchaceae</taxon>
        <taxon>Buchnereae</taxon>
        <taxon>Striga</taxon>
    </lineage>
</organism>
<reference evidence="3" key="1">
    <citation type="journal article" date="2019" name="Curr. Biol.">
        <title>Genome Sequence of Striga asiatica Provides Insight into the Evolution of Plant Parasitism.</title>
        <authorList>
            <person name="Yoshida S."/>
            <person name="Kim S."/>
            <person name="Wafula E.K."/>
            <person name="Tanskanen J."/>
            <person name="Kim Y.M."/>
            <person name="Honaas L."/>
            <person name="Yang Z."/>
            <person name="Spallek T."/>
            <person name="Conn C.E."/>
            <person name="Ichihashi Y."/>
            <person name="Cheong K."/>
            <person name="Cui S."/>
            <person name="Der J.P."/>
            <person name="Gundlach H."/>
            <person name="Jiao Y."/>
            <person name="Hori C."/>
            <person name="Ishida J.K."/>
            <person name="Kasahara H."/>
            <person name="Kiba T."/>
            <person name="Kim M.S."/>
            <person name="Koo N."/>
            <person name="Laohavisit A."/>
            <person name="Lee Y.H."/>
            <person name="Lumba S."/>
            <person name="McCourt P."/>
            <person name="Mortimer J.C."/>
            <person name="Mutuku J.M."/>
            <person name="Nomura T."/>
            <person name="Sasaki-Sekimoto Y."/>
            <person name="Seto Y."/>
            <person name="Wang Y."/>
            <person name="Wakatake T."/>
            <person name="Sakakibara H."/>
            <person name="Demura T."/>
            <person name="Yamaguchi S."/>
            <person name="Yoneyama K."/>
            <person name="Manabe R.I."/>
            <person name="Nelson D.C."/>
            <person name="Schulman A.H."/>
            <person name="Timko M.P."/>
            <person name="dePamphilis C.W."/>
            <person name="Choi D."/>
            <person name="Shirasu K."/>
        </authorList>
    </citation>
    <scope>NUCLEOTIDE SEQUENCE [LARGE SCALE GENOMIC DNA]</scope>
    <source>
        <strain evidence="3">cv. UVA1</strain>
    </source>
</reference>
<feature type="region of interest" description="Disordered" evidence="1">
    <location>
        <begin position="33"/>
        <end position="62"/>
    </location>
</feature>
<comment type="caution">
    <text evidence="2">The sequence shown here is derived from an EMBL/GenBank/DDBJ whole genome shotgun (WGS) entry which is preliminary data.</text>
</comment>
<protein>
    <submittedName>
        <fullName evidence="2">Cytochrome c-552</fullName>
    </submittedName>
</protein>
<sequence length="220" mass="23290">MRNDVQSLKPEFPANDKQVVPFTTSIKTLRAAKSIVAPPPNTNPTAGTTLPISSEPPTKQASSIEKLPADLNLFNITLTSSSLSAALEIVVPESIIVGTPKSEAGRPSSLPATVTPESFTKYSVGSLSSDTNGVNLKPPLPILPSGVAVGRQYANPDPYFPESCDSKESSFFASPISPDERPKSPSLSCPHPNTNPASDESGPNVSRSRLRNPIENDWSP</sequence>
<feature type="compositionally biased region" description="Polar residues" evidence="1">
    <location>
        <begin position="50"/>
        <end position="62"/>
    </location>
</feature>
<gene>
    <name evidence="2" type="ORF">STAS_10009</name>
</gene>
<keyword evidence="3" id="KW-1185">Reference proteome</keyword>
<evidence type="ECO:0000313" key="3">
    <source>
        <dbReference type="Proteomes" id="UP000325081"/>
    </source>
</evidence>
<dbReference type="Proteomes" id="UP000325081">
    <property type="component" value="Unassembled WGS sequence"/>
</dbReference>
<accession>A0A5A7PM57</accession>